<dbReference type="EnsemblMetazoa" id="XM_028278686.2">
    <property type="protein sequence ID" value="XP_028134487.2"/>
    <property type="gene ID" value="LOC114329541"/>
</dbReference>
<accession>A0ABM5IJU7</accession>
<evidence type="ECO:0000256" key="1">
    <source>
        <dbReference type="SAM" id="SignalP"/>
    </source>
</evidence>
<protein>
    <recommendedName>
        <fullName evidence="4">B1 protein-like</fullName>
    </recommendedName>
</protein>
<dbReference type="GeneID" id="114329541"/>
<dbReference type="Gene3D" id="1.10.238.20">
    <property type="entry name" value="Pheromone/general odorant binding protein domain"/>
    <property type="match status" value="1"/>
</dbReference>
<feature type="signal peptide" evidence="1">
    <location>
        <begin position="1"/>
        <end position="22"/>
    </location>
</feature>
<dbReference type="InterPro" id="IPR036728">
    <property type="entry name" value="PBP_GOBP_sf"/>
</dbReference>
<keyword evidence="1" id="KW-0732">Signal</keyword>
<dbReference type="InterPro" id="IPR006170">
    <property type="entry name" value="PBP/GOBP"/>
</dbReference>
<dbReference type="CDD" id="cd23992">
    <property type="entry name" value="PBP_GOBP"/>
    <property type="match status" value="1"/>
</dbReference>
<dbReference type="Proteomes" id="UP001652700">
    <property type="component" value="Unplaced"/>
</dbReference>
<reference evidence="2" key="1">
    <citation type="submission" date="2025-05" db="UniProtKB">
        <authorList>
            <consortium name="EnsemblMetazoa"/>
        </authorList>
    </citation>
    <scope>IDENTIFICATION</scope>
</reference>
<dbReference type="RefSeq" id="XP_028134487.2">
    <property type="nucleotide sequence ID" value="XM_028278686.2"/>
</dbReference>
<evidence type="ECO:0000313" key="3">
    <source>
        <dbReference type="Proteomes" id="UP001652700"/>
    </source>
</evidence>
<feature type="chain" id="PRO_5045311313" description="B1 protein-like" evidence="1">
    <location>
        <begin position="23"/>
        <end position="137"/>
    </location>
</feature>
<organism evidence="2 3">
    <name type="scientific">Diabrotica virgifera virgifera</name>
    <name type="common">western corn rootworm</name>
    <dbReference type="NCBI Taxonomy" id="50390"/>
    <lineage>
        <taxon>Eukaryota</taxon>
        <taxon>Metazoa</taxon>
        <taxon>Ecdysozoa</taxon>
        <taxon>Arthropoda</taxon>
        <taxon>Hexapoda</taxon>
        <taxon>Insecta</taxon>
        <taxon>Pterygota</taxon>
        <taxon>Neoptera</taxon>
        <taxon>Endopterygota</taxon>
        <taxon>Coleoptera</taxon>
        <taxon>Polyphaga</taxon>
        <taxon>Cucujiformia</taxon>
        <taxon>Chrysomeloidea</taxon>
        <taxon>Chrysomelidae</taxon>
        <taxon>Galerucinae</taxon>
        <taxon>Diabroticina</taxon>
        <taxon>Diabroticites</taxon>
        <taxon>Diabrotica</taxon>
    </lineage>
</organism>
<sequence>MWIFQYILCVFFFVYLPISVKASERVETHRQCQANTKTKLSDDIVHKLHTGEEVNDPILGKHMLCMFTKMLIMNADGDINAEVLRTKANRALKDENKLNALVKRCSSIKEPGSAEDAAIKLLKCVEIDVPVIKHQYT</sequence>
<keyword evidence="3" id="KW-1185">Reference proteome</keyword>
<dbReference type="SMART" id="SM00708">
    <property type="entry name" value="PhBP"/>
    <property type="match status" value="1"/>
</dbReference>
<evidence type="ECO:0000313" key="2">
    <source>
        <dbReference type="EnsemblMetazoa" id="XP_028134487.2"/>
    </source>
</evidence>
<proteinExistence type="predicted"/>
<dbReference type="Pfam" id="PF01395">
    <property type="entry name" value="PBP_GOBP"/>
    <property type="match status" value="1"/>
</dbReference>
<evidence type="ECO:0008006" key="4">
    <source>
        <dbReference type="Google" id="ProtNLM"/>
    </source>
</evidence>
<name>A0ABM5IJU7_DIAVI</name>
<dbReference type="SUPFAM" id="SSF47565">
    <property type="entry name" value="Insect pheromone/odorant-binding proteins"/>
    <property type="match status" value="1"/>
</dbReference>